<dbReference type="AlphaFoldDB" id="A0A0F0IFI0"/>
<dbReference type="GO" id="GO:0043130">
    <property type="term" value="F:ubiquitin binding"/>
    <property type="evidence" value="ECO:0007669"/>
    <property type="project" value="InterPro"/>
</dbReference>
<reference evidence="4 5" key="1">
    <citation type="submission" date="2015-02" db="EMBL/GenBank/DDBJ databases">
        <title>Draft genome sequence of Aspergillus parasiticus SU-1.</title>
        <authorList>
            <person name="Yu J."/>
            <person name="Fedorova N."/>
            <person name="Yin Y."/>
            <person name="Losada L."/>
            <person name="Zafar N."/>
            <person name="Taujale R."/>
            <person name="Ehrlich K.C."/>
            <person name="Bhatnagar D."/>
            <person name="Cleveland T.E."/>
            <person name="Bennett J.W."/>
            <person name="Nierman W.C."/>
        </authorList>
    </citation>
    <scope>NUCLEOTIDE SEQUENCE [LARGE SCALE GENOMIC DNA]</scope>
    <source>
        <strain evidence="5">ATCC 56775 / NRRL 5862 / SRRC 143 / SU-1</strain>
    </source>
</reference>
<feature type="region of interest" description="Disordered" evidence="1">
    <location>
        <begin position="74"/>
        <end position="106"/>
    </location>
</feature>
<evidence type="ECO:0000259" key="3">
    <source>
        <dbReference type="PROSITE" id="PS51140"/>
    </source>
</evidence>
<dbReference type="OrthoDB" id="443981at2759"/>
<dbReference type="InterPro" id="IPR009060">
    <property type="entry name" value="UBA-like_sf"/>
</dbReference>
<evidence type="ECO:0000259" key="2">
    <source>
        <dbReference type="PROSITE" id="PS50828"/>
    </source>
</evidence>
<dbReference type="GO" id="GO:0005634">
    <property type="term" value="C:nucleus"/>
    <property type="evidence" value="ECO:0007669"/>
    <property type="project" value="TreeGrafter"/>
</dbReference>
<dbReference type="InterPro" id="IPR002625">
    <property type="entry name" value="Smr_dom"/>
</dbReference>
<gene>
    <name evidence="4" type="ORF">P875_00011188</name>
</gene>
<dbReference type="EMBL" id="JZEE01000390">
    <property type="protein sequence ID" value="KJK64583.1"/>
    <property type="molecule type" value="Genomic_DNA"/>
</dbReference>
<dbReference type="InterPro" id="IPR013899">
    <property type="entry name" value="DUF1771"/>
</dbReference>
<protein>
    <recommendedName>
        <fullName evidence="6">Smr domain protein</fullName>
    </recommendedName>
</protein>
<evidence type="ECO:0000256" key="1">
    <source>
        <dbReference type="SAM" id="MobiDB-lite"/>
    </source>
</evidence>
<dbReference type="Gene3D" id="3.30.1370.110">
    <property type="match status" value="1"/>
</dbReference>
<dbReference type="Pfam" id="PF26286">
    <property type="entry name" value="UBA_10"/>
    <property type="match status" value="1"/>
</dbReference>
<dbReference type="PROSITE" id="PS51140">
    <property type="entry name" value="CUE"/>
    <property type="match status" value="1"/>
</dbReference>
<dbReference type="Pfam" id="PF02845">
    <property type="entry name" value="CUE"/>
    <property type="match status" value="1"/>
</dbReference>
<dbReference type="PANTHER" id="PTHR46535">
    <property type="entry name" value="NEDD4-BINDING PROTEIN 2"/>
    <property type="match status" value="1"/>
</dbReference>
<name>A0A0F0IFI0_ASPPU</name>
<dbReference type="Pfam" id="PF08590">
    <property type="entry name" value="DUF1771"/>
    <property type="match status" value="1"/>
</dbReference>
<dbReference type="InterPro" id="IPR058864">
    <property type="entry name" value="UBA_10"/>
</dbReference>
<organism evidence="4 5">
    <name type="scientific">Aspergillus parasiticus (strain ATCC 56775 / NRRL 5862 / SRRC 143 / SU-1)</name>
    <dbReference type="NCBI Taxonomy" id="1403190"/>
    <lineage>
        <taxon>Eukaryota</taxon>
        <taxon>Fungi</taxon>
        <taxon>Dikarya</taxon>
        <taxon>Ascomycota</taxon>
        <taxon>Pezizomycotina</taxon>
        <taxon>Eurotiomycetes</taxon>
        <taxon>Eurotiomycetidae</taxon>
        <taxon>Eurotiales</taxon>
        <taxon>Aspergillaceae</taxon>
        <taxon>Aspergillus</taxon>
        <taxon>Aspergillus subgen. Circumdati</taxon>
    </lineage>
</organism>
<feature type="domain" description="Smr" evidence="2">
    <location>
        <begin position="482"/>
        <end position="568"/>
    </location>
</feature>
<dbReference type="PANTHER" id="PTHR46535:SF1">
    <property type="entry name" value="NEDD4-BINDING PROTEIN 2"/>
    <property type="match status" value="1"/>
</dbReference>
<dbReference type="Proteomes" id="UP000033540">
    <property type="component" value="Unassembled WGS sequence"/>
</dbReference>
<dbReference type="SMART" id="SM00463">
    <property type="entry name" value="SMR"/>
    <property type="match status" value="1"/>
</dbReference>
<evidence type="ECO:0000313" key="4">
    <source>
        <dbReference type="EMBL" id="KJK64583.1"/>
    </source>
</evidence>
<dbReference type="InterPro" id="IPR036063">
    <property type="entry name" value="Smr_dom_sf"/>
</dbReference>
<evidence type="ECO:0008006" key="6">
    <source>
        <dbReference type="Google" id="ProtNLM"/>
    </source>
</evidence>
<dbReference type="CDD" id="cd14279">
    <property type="entry name" value="CUE"/>
    <property type="match status" value="1"/>
</dbReference>
<dbReference type="GO" id="GO:0004519">
    <property type="term" value="F:endonuclease activity"/>
    <property type="evidence" value="ECO:0007669"/>
    <property type="project" value="TreeGrafter"/>
</dbReference>
<feature type="compositionally biased region" description="Basic residues" evidence="1">
    <location>
        <begin position="230"/>
        <end position="241"/>
    </location>
</feature>
<accession>A0A0F0IFI0</accession>
<feature type="domain" description="CUE" evidence="3">
    <location>
        <begin position="154"/>
        <end position="197"/>
    </location>
</feature>
<comment type="caution">
    <text evidence="4">The sequence shown here is derived from an EMBL/GenBank/DDBJ whole genome shotgun (WGS) entry which is preliminary data.</text>
</comment>
<dbReference type="PROSITE" id="PS50828">
    <property type="entry name" value="SMR"/>
    <property type="match status" value="1"/>
</dbReference>
<dbReference type="InterPro" id="IPR003892">
    <property type="entry name" value="CUE"/>
</dbReference>
<dbReference type="STRING" id="1403190.A0A0F0IFI0"/>
<sequence>MVDRADNQLRVSPCTLRVHRGDELEKDYCPPLDPALFTAIACDYDLSDSAQLQQLRETLDTLKLSAWEQEDLPFDPSGTSGLGANGVDSEGIPSEHSVSQNGTVRSRETDITSLASEFSSFSVGDKDSHHGKKISQRLAYTVNADGSLCLSGATEEDKIGYLSEMFPSVDKFTIQHALRKSSGDVDRSMDVLLNLTFFSEQPSIEDGDKVAIPKGIDGFQDGSNGETGRKKNRKRKGKTKSGRNYERSSPLDSEAGCFLQDEPCTVNKWDAAQKDIEFIHSRTSPVLKKEMVTSTYHANGASLTATIRSLAETHAPKDEGAISQDTVTEAQVAELIQELPSIPPTTFAGLLKITRSSVSAASELAAAMVTGPVTPSVSELIKFTTSPPPVDVDVETPKRRNEPRVIRDYDRVRSSAGAHFAASSEALAKASAAYRRGKSDRLMSGAAAYYSAVGRDHLERAKRDAAEAADALVDSQSTHNMLDLHGVSVQDAVRIASERVSDWWESFGDAKYVRGGEIARSGYRIVTGLGRHSHDGTSRLGPAVGKMLAREGWRVEVGEGVLTVVGVVRRH</sequence>
<feature type="region of interest" description="Disordered" evidence="1">
    <location>
        <begin position="208"/>
        <end position="254"/>
    </location>
</feature>
<dbReference type="Gene3D" id="1.10.8.10">
    <property type="entry name" value="DNA helicase RuvA subunit, C-terminal domain"/>
    <property type="match status" value="1"/>
</dbReference>
<dbReference type="SMART" id="SM01162">
    <property type="entry name" value="DUF1771"/>
    <property type="match status" value="1"/>
</dbReference>
<dbReference type="SUPFAM" id="SSF46934">
    <property type="entry name" value="UBA-like"/>
    <property type="match status" value="1"/>
</dbReference>
<proteinExistence type="predicted"/>
<dbReference type="InterPro" id="IPR052772">
    <property type="entry name" value="Endo/PolyKinase_Domain-Protein"/>
</dbReference>
<dbReference type="SUPFAM" id="SSF160443">
    <property type="entry name" value="SMR domain-like"/>
    <property type="match status" value="1"/>
</dbReference>
<evidence type="ECO:0000313" key="5">
    <source>
        <dbReference type="Proteomes" id="UP000033540"/>
    </source>
</evidence>